<keyword evidence="1" id="KW-0472">Membrane</keyword>
<evidence type="ECO:0000256" key="1">
    <source>
        <dbReference type="SAM" id="Phobius"/>
    </source>
</evidence>
<name>A0AAN4YEE1_ASPOZ</name>
<feature type="transmembrane region" description="Helical" evidence="1">
    <location>
        <begin position="67"/>
        <end position="88"/>
    </location>
</feature>
<sequence>MYSPLFTEAEGRAVLDDGEHGARDDDGEDLEVLRVLWMMQGREVVLVLIVVLMLVQVHDGVVDDDVLVILVLKYCLHGLGGSATAVTLKICDWARMPVFFVELDMKLNWYPVLIGGEN</sequence>
<evidence type="ECO:0000313" key="3">
    <source>
        <dbReference type="Proteomes" id="UP001165205"/>
    </source>
</evidence>
<protein>
    <submittedName>
        <fullName evidence="2">Unnamed protein product</fullName>
    </submittedName>
</protein>
<keyword evidence="1" id="KW-1133">Transmembrane helix</keyword>
<keyword evidence="1" id="KW-0812">Transmembrane</keyword>
<evidence type="ECO:0000313" key="2">
    <source>
        <dbReference type="EMBL" id="GMG26748.1"/>
    </source>
</evidence>
<organism evidence="2 3">
    <name type="scientific">Aspergillus oryzae</name>
    <name type="common">Yellow koji mold</name>
    <dbReference type="NCBI Taxonomy" id="5062"/>
    <lineage>
        <taxon>Eukaryota</taxon>
        <taxon>Fungi</taxon>
        <taxon>Dikarya</taxon>
        <taxon>Ascomycota</taxon>
        <taxon>Pezizomycotina</taxon>
        <taxon>Eurotiomycetes</taxon>
        <taxon>Eurotiomycetidae</taxon>
        <taxon>Eurotiales</taxon>
        <taxon>Aspergillaceae</taxon>
        <taxon>Aspergillus</taxon>
        <taxon>Aspergillus subgen. Circumdati</taxon>
    </lineage>
</organism>
<dbReference type="EMBL" id="BSYA01000028">
    <property type="protein sequence ID" value="GMG26748.1"/>
    <property type="molecule type" value="Genomic_DNA"/>
</dbReference>
<comment type="caution">
    <text evidence="2">The sequence shown here is derived from an EMBL/GenBank/DDBJ whole genome shotgun (WGS) entry which is preliminary data.</text>
</comment>
<feature type="transmembrane region" description="Helical" evidence="1">
    <location>
        <begin position="44"/>
        <end position="61"/>
    </location>
</feature>
<proteinExistence type="predicted"/>
<gene>
    <name evidence="2" type="ORF">Aory04_000349300</name>
</gene>
<accession>A0AAN4YEE1</accession>
<reference evidence="2" key="1">
    <citation type="submission" date="2023-04" db="EMBL/GenBank/DDBJ databases">
        <title>Aspergillus oryzae NBRC 4228.</title>
        <authorList>
            <person name="Ichikawa N."/>
            <person name="Sato H."/>
            <person name="Tonouchi N."/>
        </authorList>
    </citation>
    <scope>NUCLEOTIDE SEQUENCE</scope>
    <source>
        <strain evidence="2">NBRC 4228</strain>
    </source>
</reference>
<dbReference type="AlphaFoldDB" id="A0AAN4YEE1"/>
<dbReference type="Proteomes" id="UP001165205">
    <property type="component" value="Unassembled WGS sequence"/>
</dbReference>